<dbReference type="SUPFAM" id="SSF48452">
    <property type="entry name" value="TPR-like"/>
    <property type="match status" value="1"/>
</dbReference>
<dbReference type="Gene3D" id="1.25.40.10">
    <property type="entry name" value="Tetratricopeptide repeat domain"/>
    <property type="match status" value="1"/>
</dbReference>
<dbReference type="InterPro" id="IPR019458">
    <property type="entry name" value="Est1-like_N"/>
</dbReference>
<dbReference type="InterPro" id="IPR018834">
    <property type="entry name" value="DNA/RNA-bd_Est1-type"/>
</dbReference>
<reference evidence="4 5" key="1">
    <citation type="journal article" date="2012" name="Proc. Natl. Acad. Sci. U.S.A.">
        <title>Comparative genomics of Ceriporiopsis subvermispora and Phanerochaete chrysosporium provide insight into selective ligninolysis.</title>
        <authorList>
            <person name="Fernandez-Fueyo E."/>
            <person name="Ruiz-Duenas F.J."/>
            <person name="Ferreira P."/>
            <person name="Floudas D."/>
            <person name="Hibbett D.S."/>
            <person name="Canessa P."/>
            <person name="Larrondo L.F."/>
            <person name="James T.Y."/>
            <person name="Seelenfreund D."/>
            <person name="Lobos S."/>
            <person name="Polanco R."/>
            <person name="Tello M."/>
            <person name="Honda Y."/>
            <person name="Watanabe T."/>
            <person name="Watanabe T."/>
            <person name="Ryu J.S."/>
            <person name="Kubicek C.P."/>
            <person name="Schmoll M."/>
            <person name="Gaskell J."/>
            <person name="Hammel K.E."/>
            <person name="St John F.J."/>
            <person name="Vanden Wymelenberg A."/>
            <person name="Sabat G."/>
            <person name="Splinter BonDurant S."/>
            <person name="Syed K."/>
            <person name="Yadav J.S."/>
            <person name="Doddapaneni H."/>
            <person name="Subramanian V."/>
            <person name="Lavin J.L."/>
            <person name="Oguiza J.A."/>
            <person name="Perez G."/>
            <person name="Pisabarro A.G."/>
            <person name="Ramirez L."/>
            <person name="Santoyo F."/>
            <person name="Master E."/>
            <person name="Coutinho P.M."/>
            <person name="Henrissat B."/>
            <person name="Lombard V."/>
            <person name="Magnuson J.K."/>
            <person name="Kuees U."/>
            <person name="Hori C."/>
            <person name="Igarashi K."/>
            <person name="Samejima M."/>
            <person name="Held B.W."/>
            <person name="Barry K.W."/>
            <person name="LaButti K.M."/>
            <person name="Lapidus A."/>
            <person name="Lindquist E.A."/>
            <person name="Lucas S.M."/>
            <person name="Riley R."/>
            <person name="Salamov A.A."/>
            <person name="Hoffmeister D."/>
            <person name="Schwenk D."/>
            <person name="Hadar Y."/>
            <person name="Yarden O."/>
            <person name="de Vries R.P."/>
            <person name="Wiebenga A."/>
            <person name="Stenlid J."/>
            <person name="Eastwood D."/>
            <person name="Grigoriev I.V."/>
            <person name="Berka R.M."/>
            <person name="Blanchette R.A."/>
            <person name="Kersten P."/>
            <person name="Martinez A.T."/>
            <person name="Vicuna R."/>
            <person name="Cullen D."/>
        </authorList>
    </citation>
    <scope>NUCLEOTIDE SEQUENCE [LARGE SCALE GENOMIC DNA]</scope>
    <source>
        <strain evidence="4 5">B</strain>
    </source>
</reference>
<feature type="compositionally biased region" description="Basic and acidic residues" evidence="1">
    <location>
        <begin position="541"/>
        <end position="557"/>
    </location>
</feature>
<feature type="region of interest" description="Disordered" evidence="1">
    <location>
        <begin position="616"/>
        <end position="639"/>
    </location>
</feature>
<protein>
    <recommendedName>
        <fullName evidence="6">DNA/RNA-binding domain-containing protein</fullName>
    </recommendedName>
</protein>
<dbReference type="Pfam" id="PF10374">
    <property type="entry name" value="EST1"/>
    <property type="match status" value="1"/>
</dbReference>
<evidence type="ECO:0000256" key="1">
    <source>
        <dbReference type="SAM" id="MobiDB-lite"/>
    </source>
</evidence>
<feature type="region of interest" description="Disordered" evidence="1">
    <location>
        <begin position="228"/>
        <end position="260"/>
    </location>
</feature>
<evidence type="ECO:0000313" key="5">
    <source>
        <dbReference type="Proteomes" id="UP000016930"/>
    </source>
</evidence>
<dbReference type="OrthoDB" id="69928at2759"/>
<dbReference type="InterPro" id="IPR011990">
    <property type="entry name" value="TPR-like_helical_dom_sf"/>
</dbReference>
<organism evidence="4 5">
    <name type="scientific">Ceriporiopsis subvermispora (strain B)</name>
    <name type="common">White-rot fungus</name>
    <name type="synonym">Gelatoporia subvermispora</name>
    <dbReference type="NCBI Taxonomy" id="914234"/>
    <lineage>
        <taxon>Eukaryota</taxon>
        <taxon>Fungi</taxon>
        <taxon>Dikarya</taxon>
        <taxon>Basidiomycota</taxon>
        <taxon>Agaricomycotina</taxon>
        <taxon>Agaricomycetes</taxon>
        <taxon>Polyporales</taxon>
        <taxon>Gelatoporiaceae</taxon>
        <taxon>Gelatoporia</taxon>
    </lineage>
</organism>
<dbReference type="PANTHER" id="PTHR15696:SF36">
    <property type="entry name" value="NONSENSE-MEDIATED MRNA DECAY FACTOR"/>
    <property type="match status" value="1"/>
</dbReference>
<dbReference type="InterPro" id="IPR045153">
    <property type="entry name" value="Est1/Ebs1-like"/>
</dbReference>
<feature type="region of interest" description="Disordered" evidence="1">
    <location>
        <begin position="89"/>
        <end position="112"/>
    </location>
</feature>
<proteinExistence type="predicted"/>
<feature type="region of interest" description="Disordered" evidence="1">
    <location>
        <begin position="523"/>
        <end position="557"/>
    </location>
</feature>
<dbReference type="HOGENOM" id="CLU_011778_0_0_1"/>
<evidence type="ECO:0000313" key="4">
    <source>
        <dbReference type="EMBL" id="EMD37141.1"/>
    </source>
</evidence>
<feature type="compositionally biased region" description="Polar residues" evidence="1">
    <location>
        <begin position="912"/>
        <end position="931"/>
    </location>
</feature>
<feature type="region of interest" description="Disordered" evidence="1">
    <location>
        <begin position="674"/>
        <end position="722"/>
    </location>
</feature>
<evidence type="ECO:0000259" key="3">
    <source>
        <dbReference type="Pfam" id="PF10374"/>
    </source>
</evidence>
<dbReference type="Pfam" id="PF10373">
    <property type="entry name" value="EST1_DNA_bind"/>
    <property type="match status" value="1"/>
</dbReference>
<feature type="compositionally biased region" description="Pro residues" evidence="1">
    <location>
        <begin position="708"/>
        <end position="717"/>
    </location>
</feature>
<feature type="domain" description="DNA/RNA-binding" evidence="2">
    <location>
        <begin position="272"/>
        <end position="520"/>
    </location>
</feature>
<feature type="compositionally biased region" description="Low complexity" evidence="1">
    <location>
        <begin position="89"/>
        <end position="107"/>
    </location>
</feature>
<evidence type="ECO:0000259" key="2">
    <source>
        <dbReference type="Pfam" id="PF10373"/>
    </source>
</evidence>
<feature type="compositionally biased region" description="Low complexity" evidence="1">
    <location>
        <begin position="525"/>
        <end position="539"/>
    </location>
</feature>
<evidence type="ECO:0008006" key="6">
    <source>
        <dbReference type="Google" id="ProtNLM"/>
    </source>
</evidence>
<sequence length="1060" mass="116692">MTEDAAHISCEAKRLHQSLKESLETRDPWDREVEFQRRNLRRQYLRLLFQHPYAPECKDTETHLWMQTSYQFISKYKRRVTELDRIVHGPSPSRQQQQQIAQAGQPRNPGGHGVVEYRKTLQRFRQFLAEEEKFWRQFAVRIRRLYSLDDAQSALIALNIALEEEPTNTAEGAPSRRFNPFPADADIVLPDPTSATAEQRESWLSTFTKALICLGDIERYKELYNEAGGRPRAGHENGPPVSTPGRGGRNRRGGGPIAVPPTVARARNYAQARAFYEQARLLQPHDGHPFHQMAILDSYQDHKLDALYYYYRALCVRQPFETAQENLNSALHKALDRWKADGGKKAGAADAHGDGSAVPAYTRVKLLAEKLFILHASWKLPDHKSQVNLSDLGRQVINDFKGLVAERAILTEIITKAIVLGQGALWIHRAMRPSASSNASGKSSSSRTGTEAQIAAHILAMHRTLLDVGSAEIEEIRNDKTGNDKAGNDLAQRISATFRRTLPALRVASKWLRAHSRYISQGQHASSADAAGSGNSDGSDSPDKGRQRRSVDGRDDRHTLRIAGADGFWTSYAAFLDALSGLFPRDRLPSLNVPLEEDTDLIGFLPLRKFLDLGTPSGRAAKEGAGRSQARSNQEQVHPNEEQLMRITDLVEDAKALADAEECPMMLKVTSRGSKFMIPQASRATSGDRPTRRGNRKSNSQKPTVEARPPPPEPPRPQMEVPLLPQPIATTPAREIDSITVSSKTDDDPCADAVRMALAGSLHDTEEEDEIVYMKDDSAVLGVPSGGFTFNKAPGSPPHEIPSMAALPVLKPSSPLTPRFGAVGSPNLDVSPPRQQDAHVPIQKGTTAADLLRALEQSSSGFGRSQHTRGHSASSFLGSGAIGSASHSIWSPTHGSTSLMTVGQGEFGRSSLLPNYQSQHHPAMLSSAQTLPPSFPSQSSQQFSQGLAPAASLPPQIYSSAEMGHYRSLSHPEYIPQPLSQNPSYDPFGSYPVDINGSQYATGVPATYPDHVYAGTAPSYQQHVAYQDQLHPRHHDHRDVHASLLFSQRPPISQIWNNTG</sequence>
<keyword evidence="5" id="KW-1185">Reference proteome</keyword>
<dbReference type="AlphaFoldDB" id="M2RE87"/>
<gene>
    <name evidence="4" type="ORF">CERSUDRAFT_115057</name>
</gene>
<dbReference type="EMBL" id="KB445797">
    <property type="protein sequence ID" value="EMD37141.1"/>
    <property type="molecule type" value="Genomic_DNA"/>
</dbReference>
<feature type="compositionally biased region" description="Low complexity" evidence="1">
    <location>
        <begin position="936"/>
        <end position="945"/>
    </location>
</feature>
<dbReference type="STRING" id="914234.M2RE87"/>
<feature type="region of interest" description="Disordered" evidence="1">
    <location>
        <begin position="911"/>
        <end position="948"/>
    </location>
</feature>
<accession>M2RE87</accession>
<dbReference type="Proteomes" id="UP000016930">
    <property type="component" value="Unassembled WGS sequence"/>
</dbReference>
<name>M2RE87_CERS8</name>
<dbReference type="PANTHER" id="PTHR15696">
    <property type="entry name" value="SMG-7 SUPPRESSOR WITH MORPHOLOGICAL EFFECT ON GENITALIA PROTEIN 7"/>
    <property type="match status" value="1"/>
</dbReference>
<feature type="domain" description="Telomerase activating protein Est1-like N-terminal" evidence="3">
    <location>
        <begin position="60"/>
        <end position="225"/>
    </location>
</feature>